<protein>
    <submittedName>
        <fullName evidence="2">Uncharacterized protein</fullName>
    </submittedName>
</protein>
<reference evidence="2 3" key="1">
    <citation type="submission" date="2022-11" db="EMBL/GenBank/DDBJ databases">
        <title>Minimal conservation of predation-associated metabolite biosynthetic gene clusters underscores biosynthetic potential of Myxococcota including descriptions for ten novel species: Archangium lansinium sp. nov., Myxococcus landrumus sp. nov., Nannocystis bai.</title>
        <authorList>
            <person name="Ahearne A."/>
            <person name="Stevens C."/>
            <person name="Phillips K."/>
        </authorList>
    </citation>
    <scope>NUCLEOTIDE SEQUENCE [LARGE SCALE GENOMIC DNA]</scope>
    <source>
        <strain evidence="2 3">MIWBW</strain>
    </source>
</reference>
<feature type="compositionally biased region" description="Basic residues" evidence="1">
    <location>
        <begin position="100"/>
        <end position="110"/>
    </location>
</feature>
<feature type="compositionally biased region" description="Polar residues" evidence="1">
    <location>
        <begin position="45"/>
        <end position="59"/>
    </location>
</feature>
<feature type="region of interest" description="Disordered" evidence="1">
    <location>
        <begin position="45"/>
        <end position="117"/>
    </location>
</feature>
<dbReference type="EMBL" id="JAPNKA010000001">
    <property type="protein sequence ID" value="MCY1076326.1"/>
    <property type="molecule type" value="Genomic_DNA"/>
</dbReference>
<feature type="compositionally biased region" description="Basic and acidic residues" evidence="1">
    <location>
        <begin position="83"/>
        <end position="99"/>
    </location>
</feature>
<gene>
    <name evidence="2" type="ORF">OV287_17765</name>
</gene>
<dbReference type="Proteomes" id="UP001207654">
    <property type="component" value="Unassembled WGS sequence"/>
</dbReference>
<evidence type="ECO:0000256" key="1">
    <source>
        <dbReference type="SAM" id="MobiDB-lite"/>
    </source>
</evidence>
<name>A0ABT4A4N7_9BACT</name>
<dbReference type="RefSeq" id="WP_267535220.1">
    <property type="nucleotide sequence ID" value="NZ_JAPNKA010000001.1"/>
</dbReference>
<proteinExistence type="predicted"/>
<organism evidence="2 3">
    <name type="scientific">Archangium lansingense</name>
    <dbReference type="NCBI Taxonomy" id="2995310"/>
    <lineage>
        <taxon>Bacteria</taxon>
        <taxon>Pseudomonadati</taxon>
        <taxon>Myxococcota</taxon>
        <taxon>Myxococcia</taxon>
        <taxon>Myxococcales</taxon>
        <taxon>Cystobacterineae</taxon>
        <taxon>Archangiaceae</taxon>
        <taxon>Archangium</taxon>
    </lineage>
</organism>
<comment type="caution">
    <text evidence="2">The sequence shown here is derived from an EMBL/GenBank/DDBJ whole genome shotgun (WGS) entry which is preliminary data.</text>
</comment>
<keyword evidence="3" id="KW-1185">Reference proteome</keyword>
<accession>A0ABT4A4N7</accession>
<evidence type="ECO:0000313" key="2">
    <source>
        <dbReference type="EMBL" id="MCY1076326.1"/>
    </source>
</evidence>
<evidence type="ECO:0000313" key="3">
    <source>
        <dbReference type="Proteomes" id="UP001207654"/>
    </source>
</evidence>
<sequence>MDERKRIQAVLKALSRAIAGMSEEDCERLLSGRFDIQISLVETGNVSRNKGARQPTQDNDAPAPSPSSRSGAIPEMQLGNLTGERRDTEPVERVPVHKGHDPKHFKRTHGSKQEYKTDARRPSMEELHALAMKLGELNTRDEAQDLLRRNPSMAVRENIAQLAKTLKVYVAKHDDRDTIERKIIEFTVGAKLRTDAIHGLNLKRSGNPGGS</sequence>